<evidence type="ECO:0000256" key="11">
    <source>
        <dbReference type="SAM" id="MobiDB-lite"/>
    </source>
</evidence>
<keyword evidence="5 12" id="KW-1133">Transmembrane helix</keyword>
<dbReference type="AlphaFoldDB" id="A0A8C8AZ30"/>
<accession>A0A8C8AZ30</accession>
<dbReference type="CDD" id="cd00333">
    <property type="entry name" value="MIP"/>
    <property type="match status" value="1"/>
</dbReference>
<evidence type="ECO:0000256" key="6">
    <source>
        <dbReference type="ARBA" id="ARBA00023136"/>
    </source>
</evidence>
<dbReference type="GO" id="GO:0015254">
    <property type="term" value="F:glycerol channel activity"/>
    <property type="evidence" value="ECO:0007669"/>
    <property type="project" value="TreeGrafter"/>
</dbReference>
<dbReference type="Gene3D" id="1.20.1080.10">
    <property type="entry name" value="Glycerol uptake facilitator protein"/>
    <property type="match status" value="1"/>
</dbReference>
<evidence type="ECO:0000256" key="12">
    <source>
        <dbReference type="SAM" id="Phobius"/>
    </source>
</evidence>
<feature type="transmembrane region" description="Helical" evidence="12">
    <location>
        <begin position="99"/>
        <end position="119"/>
    </location>
</feature>
<dbReference type="GO" id="GO:0015250">
    <property type="term" value="F:water channel activity"/>
    <property type="evidence" value="ECO:0007669"/>
    <property type="project" value="TreeGrafter"/>
</dbReference>
<comment type="catalytic activity">
    <reaction evidence="9">
        <text>glycerol(in) = glycerol(out)</text>
        <dbReference type="Rhea" id="RHEA:29675"/>
        <dbReference type="ChEBI" id="CHEBI:17754"/>
    </reaction>
</comment>
<dbReference type="NCBIfam" id="TIGR00861">
    <property type="entry name" value="MIP"/>
    <property type="match status" value="1"/>
</dbReference>
<dbReference type="GO" id="GO:0016323">
    <property type="term" value="C:basolateral plasma membrane"/>
    <property type="evidence" value="ECO:0007669"/>
    <property type="project" value="TreeGrafter"/>
</dbReference>
<comment type="subcellular location">
    <subcellularLocation>
        <location evidence="1">Membrane</location>
        <topology evidence="1">Multi-pass membrane protein</topology>
    </subcellularLocation>
</comment>
<evidence type="ECO:0000256" key="2">
    <source>
        <dbReference type="ARBA" id="ARBA00006175"/>
    </source>
</evidence>
<evidence type="ECO:0000256" key="3">
    <source>
        <dbReference type="ARBA" id="ARBA00022448"/>
    </source>
</evidence>
<sequence length="296" mass="31157">LLSQGASARPRGNGLKLRQGRVRLALRKDFFAEGAVGGSAQKVTSSGTKGNILTADLAGALAVMVAIYTAGGVSGAHLNPAFSFAMCLLEQLPWWKFPIFVAVQTSAAFISAGAVYALYYDAIQHYSNGTLATSGPHETASIFATYPADYLSLSNGFLDQVMGTALLIVGILAILDTRNKAVPKGLEPVVVALLVFSIEVSMGSNCGCPMNPARDFGPRLFTYVAGWGVEVFSRGNGWWWVPVVAPLPGAAVGSALYQLLVAFHHPPEEGDPPPAKGPFCHPEPAARSPPQSPSHH</sequence>
<evidence type="ECO:0000256" key="1">
    <source>
        <dbReference type="ARBA" id="ARBA00004141"/>
    </source>
</evidence>
<reference evidence="13" key="1">
    <citation type="submission" date="2025-08" db="UniProtKB">
        <authorList>
            <consortium name="Ensembl"/>
        </authorList>
    </citation>
    <scope>IDENTIFICATION</scope>
</reference>
<dbReference type="Pfam" id="PF00230">
    <property type="entry name" value="MIP"/>
    <property type="match status" value="1"/>
</dbReference>
<dbReference type="Ensembl" id="ENSOSUT00000014044.1">
    <property type="protein sequence ID" value="ENSOSUP00000013590.1"/>
    <property type="gene ID" value="ENSOSUG00000009756.1"/>
</dbReference>
<dbReference type="InterPro" id="IPR050363">
    <property type="entry name" value="MIP/Aquaporin"/>
</dbReference>
<dbReference type="PROSITE" id="PS00221">
    <property type="entry name" value="MIP"/>
    <property type="match status" value="1"/>
</dbReference>
<feature type="region of interest" description="Disordered" evidence="11">
    <location>
        <begin position="268"/>
        <end position="296"/>
    </location>
</feature>
<evidence type="ECO:0000256" key="5">
    <source>
        <dbReference type="ARBA" id="ARBA00022989"/>
    </source>
</evidence>
<reference evidence="13" key="2">
    <citation type="submission" date="2025-09" db="UniProtKB">
        <authorList>
            <consortium name="Ensembl"/>
        </authorList>
    </citation>
    <scope>IDENTIFICATION</scope>
</reference>
<keyword evidence="6 12" id="KW-0472">Membrane</keyword>
<organism evidence="13 14">
    <name type="scientific">Otus sunia</name>
    <name type="common">Oriental scops-owl</name>
    <dbReference type="NCBI Taxonomy" id="257818"/>
    <lineage>
        <taxon>Eukaryota</taxon>
        <taxon>Metazoa</taxon>
        <taxon>Chordata</taxon>
        <taxon>Craniata</taxon>
        <taxon>Vertebrata</taxon>
        <taxon>Euteleostomi</taxon>
        <taxon>Archelosauria</taxon>
        <taxon>Archosauria</taxon>
        <taxon>Dinosauria</taxon>
        <taxon>Saurischia</taxon>
        <taxon>Theropoda</taxon>
        <taxon>Coelurosauria</taxon>
        <taxon>Aves</taxon>
        <taxon>Neognathae</taxon>
        <taxon>Neoaves</taxon>
        <taxon>Telluraves</taxon>
        <taxon>Strigiformes</taxon>
        <taxon>Strigidae</taxon>
        <taxon>Otus</taxon>
    </lineage>
</organism>
<comment type="similarity">
    <text evidence="2 10">Belongs to the MIP/aquaporin (TC 1.A.8) family.</text>
</comment>
<feature type="transmembrane region" description="Helical" evidence="12">
    <location>
        <begin position="57"/>
        <end position="78"/>
    </location>
</feature>
<dbReference type="SUPFAM" id="SSF81338">
    <property type="entry name" value="Aquaporin-like"/>
    <property type="match status" value="1"/>
</dbReference>
<keyword evidence="14" id="KW-1185">Reference proteome</keyword>
<evidence type="ECO:0000256" key="8">
    <source>
        <dbReference type="ARBA" id="ARBA00034651"/>
    </source>
</evidence>
<feature type="transmembrane region" description="Helical" evidence="12">
    <location>
        <begin position="157"/>
        <end position="175"/>
    </location>
</feature>
<dbReference type="FunFam" id="1.20.1080.10:FF:000064">
    <property type="entry name" value="Uncharacterized protein"/>
    <property type="match status" value="1"/>
</dbReference>
<evidence type="ECO:0000313" key="14">
    <source>
        <dbReference type="Proteomes" id="UP000694552"/>
    </source>
</evidence>
<dbReference type="PRINTS" id="PR02022">
    <property type="entry name" value="AQUAPORIN10M"/>
</dbReference>
<dbReference type="InterPro" id="IPR000425">
    <property type="entry name" value="MIP"/>
</dbReference>
<evidence type="ECO:0000256" key="7">
    <source>
        <dbReference type="ARBA" id="ARBA00033993"/>
    </source>
</evidence>
<dbReference type="PRINTS" id="PR00783">
    <property type="entry name" value="MINTRINSICP"/>
</dbReference>
<name>A0A8C8AZ30_9STRI</name>
<evidence type="ECO:0000256" key="4">
    <source>
        <dbReference type="ARBA" id="ARBA00022692"/>
    </source>
</evidence>
<comment type="catalytic activity">
    <reaction evidence="7">
        <text>urea(in) = urea(out)</text>
        <dbReference type="Rhea" id="RHEA:32799"/>
        <dbReference type="ChEBI" id="CHEBI:16199"/>
    </reaction>
</comment>
<protein>
    <submittedName>
        <fullName evidence="13">Aquaporin 10</fullName>
    </submittedName>
</protein>
<dbReference type="InterPro" id="IPR026252">
    <property type="entry name" value="Aquaporin_10"/>
</dbReference>
<dbReference type="PANTHER" id="PTHR43829:SF13">
    <property type="entry name" value="AQUAPORIN-10"/>
    <property type="match status" value="1"/>
</dbReference>
<dbReference type="InterPro" id="IPR022357">
    <property type="entry name" value="MIP_CS"/>
</dbReference>
<evidence type="ECO:0000256" key="10">
    <source>
        <dbReference type="RuleBase" id="RU000477"/>
    </source>
</evidence>
<dbReference type="GO" id="GO:0015204">
    <property type="term" value="F:urea transmembrane transporter activity"/>
    <property type="evidence" value="ECO:0007669"/>
    <property type="project" value="TreeGrafter"/>
</dbReference>
<evidence type="ECO:0000313" key="13">
    <source>
        <dbReference type="Ensembl" id="ENSOSUP00000013590.1"/>
    </source>
</evidence>
<evidence type="ECO:0000256" key="9">
    <source>
        <dbReference type="ARBA" id="ARBA00049405"/>
    </source>
</evidence>
<keyword evidence="3 10" id="KW-0813">Transport</keyword>
<keyword evidence="4 10" id="KW-0812">Transmembrane</keyword>
<proteinExistence type="inferred from homology"/>
<dbReference type="Proteomes" id="UP000694552">
    <property type="component" value="Unplaced"/>
</dbReference>
<dbReference type="PANTHER" id="PTHR43829">
    <property type="entry name" value="AQUAPORIN OR AQUAGLYCEROPORIN RELATED"/>
    <property type="match status" value="1"/>
</dbReference>
<comment type="catalytic activity">
    <reaction evidence="8">
        <text>H2O(in) = H2O(out)</text>
        <dbReference type="Rhea" id="RHEA:29667"/>
        <dbReference type="ChEBI" id="CHEBI:15377"/>
    </reaction>
</comment>
<dbReference type="InterPro" id="IPR023271">
    <property type="entry name" value="Aquaporin-like"/>
</dbReference>